<keyword evidence="1" id="KW-1133">Transmembrane helix</keyword>
<evidence type="ECO:0000256" key="1">
    <source>
        <dbReference type="SAM" id="Phobius"/>
    </source>
</evidence>
<dbReference type="HOGENOM" id="CLU_3252377_0_0_9"/>
<feature type="transmembrane region" description="Helical" evidence="1">
    <location>
        <begin position="17"/>
        <end position="35"/>
    </location>
</feature>
<dbReference type="STRING" id="866895.HBHAL_3628"/>
<evidence type="ECO:0000313" key="2">
    <source>
        <dbReference type="EMBL" id="CCG45973.1"/>
    </source>
</evidence>
<reference evidence="2 3" key="1">
    <citation type="journal article" date="2013" name="Environ. Microbiol.">
        <title>Chloride and organic osmolytes: a hybrid strategy to cope with elevated salinities by the moderately halophilic, chloride-dependent bacterium Halobacillus halophilus.</title>
        <authorList>
            <person name="Saum S.H."/>
            <person name="Pfeiffer F."/>
            <person name="Palm P."/>
            <person name="Rampp M."/>
            <person name="Schuster S.C."/>
            <person name="Muller V."/>
            <person name="Oesterhelt D."/>
        </authorList>
    </citation>
    <scope>NUCLEOTIDE SEQUENCE [LARGE SCALE GENOMIC DNA]</scope>
    <source>
        <strain evidence="3">ATCC 35676 / DSM 2266 / JCM 20832 / KCTC 3685 / LMG 17431 / NBRC 102448 / NCIMB 2269</strain>
    </source>
</reference>
<accession>I0JPA3</accession>
<keyword evidence="1" id="KW-0812">Transmembrane</keyword>
<keyword evidence="1" id="KW-0472">Membrane</keyword>
<keyword evidence="3" id="KW-1185">Reference proteome</keyword>
<dbReference type="EMBL" id="HE717023">
    <property type="protein sequence ID" value="CCG45973.1"/>
    <property type="molecule type" value="Genomic_DNA"/>
</dbReference>
<sequence>MEAECFNQGGNAGKSPSLFLLAGKGAGVFLWYFMVESIKEEY</sequence>
<dbReference type="KEGG" id="hhd:HBHAL_3628"/>
<dbReference type="PATRIC" id="fig|866895.3.peg.2650"/>
<evidence type="ECO:0000313" key="3">
    <source>
        <dbReference type="Proteomes" id="UP000007397"/>
    </source>
</evidence>
<proteinExistence type="predicted"/>
<dbReference type="Proteomes" id="UP000007397">
    <property type="component" value="Chromosome"/>
</dbReference>
<gene>
    <name evidence="2" type="ordered locus">HBHAL_3628</name>
</gene>
<protein>
    <submittedName>
        <fullName evidence="2">Uncharacterized protein</fullName>
    </submittedName>
</protein>
<dbReference type="AlphaFoldDB" id="I0JPA3"/>
<organism evidence="2 3">
    <name type="scientific">Halobacillus halophilus (strain ATCC 35676 / DSM 2266 / JCM 20832 / KCTC 3685 / LMG 17431 / NBRC 102448 / NCIMB 2269)</name>
    <name type="common">Sporosarcina halophila</name>
    <dbReference type="NCBI Taxonomy" id="866895"/>
    <lineage>
        <taxon>Bacteria</taxon>
        <taxon>Bacillati</taxon>
        <taxon>Bacillota</taxon>
        <taxon>Bacilli</taxon>
        <taxon>Bacillales</taxon>
        <taxon>Bacillaceae</taxon>
        <taxon>Halobacillus</taxon>
    </lineage>
</organism>
<name>I0JPA3_HALH3</name>